<accession>A0A2V4B2J0</accession>
<comment type="caution">
    <text evidence="2">The sequence shown here is derived from an EMBL/GenBank/DDBJ whole genome shotgun (WGS) entry which is preliminary data.</text>
</comment>
<protein>
    <submittedName>
        <fullName evidence="2">Uncharacterized protein</fullName>
    </submittedName>
</protein>
<evidence type="ECO:0000256" key="1">
    <source>
        <dbReference type="SAM" id="MobiDB-lite"/>
    </source>
</evidence>
<name>A0A2V4B2J0_9PSEU</name>
<proteinExistence type="predicted"/>
<sequence length="291" mass="31344">MGMRRRGASLDMSGTAFSAALRQAISGSGLGLDRIQARLQERGISVSVTALSYWQSGKRQPERQSSISAVRVLEEILEVPAGALLSLLAPPRPRGTSSRRRADGAEQPLTLDSGPAAALVGLHDRCTVGDGGTVHTVTAKAVFRAGADGADRWLLTYPHNGAPPPAVRALRNCSLGRVEADTERGVVLAELLFGRCLGSGETHLAEYSLTYDHSGAQDEARTHCRQFRQPIPEYLLEVHFEPDSVPQRCWQYARAEDSPQPETRELRIGEDGTAHAVAVDFGPGRFGIGWG</sequence>
<organism evidence="2 3">
    <name type="scientific">Prauserella muralis</name>
    <dbReference type="NCBI Taxonomy" id="588067"/>
    <lineage>
        <taxon>Bacteria</taxon>
        <taxon>Bacillati</taxon>
        <taxon>Actinomycetota</taxon>
        <taxon>Actinomycetes</taxon>
        <taxon>Pseudonocardiales</taxon>
        <taxon>Pseudonocardiaceae</taxon>
        <taxon>Prauserella</taxon>
    </lineage>
</organism>
<keyword evidence="3" id="KW-1185">Reference proteome</keyword>
<reference evidence="2 3" key="1">
    <citation type="submission" date="2016-07" db="EMBL/GenBank/DDBJ databases">
        <title>Draft genome sequence of Prauserella muralis DSM 45305, isolated from a mould-covered wall in an indoor environment.</title>
        <authorList>
            <person name="Ruckert C."/>
            <person name="Albersmeier A."/>
            <person name="Jiang C.-L."/>
            <person name="Jiang Y."/>
            <person name="Kalinowski J."/>
            <person name="Schneider O."/>
            <person name="Winkler A."/>
            <person name="Zotchev S.B."/>
        </authorList>
    </citation>
    <scope>NUCLEOTIDE SEQUENCE [LARGE SCALE GENOMIC DNA]</scope>
    <source>
        <strain evidence="2 3">DSM 45305</strain>
    </source>
</reference>
<evidence type="ECO:0000313" key="2">
    <source>
        <dbReference type="EMBL" id="PXY27618.1"/>
    </source>
</evidence>
<dbReference type="AlphaFoldDB" id="A0A2V4B2J0"/>
<dbReference type="EMBL" id="MASW01000002">
    <property type="protein sequence ID" value="PXY27618.1"/>
    <property type="molecule type" value="Genomic_DNA"/>
</dbReference>
<feature type="region of interest" description="Disordered" evidence="1">
    <location>
        <begin position="89"/>
        <end position="110"/>
    </location>
</feature>
<evidence type="ECO:0000313" key="3">
    <source>
        <dbReference type="Proteomes" id="UP000249915"/>
    </source>
</evidence>
<dbReference type="Proteomes" id="UP000249915">
    <property type="component" value="Unassembled WGS sequence"/>
</dbReference>
<gene>
    <name evidence="2" type="ORF">BAY60_14535</name>
</gene>